<evidence type="ECO:0000256" key="3">
    <source>
        <dbReference type="ARBA" id="ARBA00022692"/>
    </source>
</evidence>
<feature type="domain" description="ABC3 transporter permease C-terminal" evidence="8">
    <location>
        <begin position="268"/>
        <end position="381"/>
    </location>
</feature>
<dbReference type="Proteomes" id="UP000620366">
    <property type="component" value="Unassembled WGS sequence"/>
</dbReference>
<keyword evidence="2" id="KW-1003">Cell membrane</keyword>
<dbReference type="PANTHER" id="PTHR30572:SF4">
    <property type="entry name" value="ABC TRANSPORTER PERMEASE YTRF"/>
    <property type="match status" value="1"/>
</dbReference>
<evidence type="ECO:0000259" key="9">
    <source>
        <dbReference type="Pfam" id="PF12704"/>
    </source>
</evidence>
<dbReference type="GO" id="GO:0005886">
    <property type="term" value="C:plasma membrane"/>
    <property type="evidence" value="ECO:0007669"/>
    <property type="project" value="UniProtKB-SubCell"/>
</dbReference>
<evidence type="ECO:0000313" key="11">
    <source>
        <dbReference type="Proteomes" id="UP000620366"/>
    </source>
</evidence>
<name>A0A926DBP4_9FIRM</name>
<evidence type="ECO:0000259" key="8">
    <source>
        <dbReference type="Pfam" id="PF02687"/>
    </source>
</evidence>
<dbReference type="InterPro" id="IPR003838">
    <property type="entry name" value="ABC3_permease_C"/>
</dbReference>
<evidence type="ECO:0000256" key="1">
    <source>
        <dbReference type="ARBA" id="ARBA00004651"/>
    </source>
</evidence>
<evidence type="ECO:0000256" key="7">
    <source>
        <dbReference type="SAM" id="Phobius"/>
    </source>
</evidence>
<feature type="transmembrane region" description="Helical" evidence="7">
    <location>
        <begin position="260"/>
        <end position="288"/>
    </location>
</feature>
<protein>
    <submittedName>
        <fullName evidence="10">ABC transporter permease</fullName>
    </submittedName>
</protein>
<evidence type="ECO:0000256" key="6">
    <source>
        <dbReference type="ARBA" id="ARBA00038076"/>
    </source>
</evidence>
<feature type="transmembrane region" description="Helical" evidence="7">
    <location>
        <begin position="309"/>
        <end position="339"/>
    </location>
</feature>
<dbReference type="InterPro" id="IPR050250">
    <property type="entry name" value="Macrolide_Exporter_MacB"/>
</dbReference>
<comment type="similarity">
    <text evidence="6">Belongs to the ABC-4 integral membrane protein family.</text>
</comment>
<proteinExistence type="inferred from homology"/>
<keyword evidence="11" id="KW-1185">Reference proteome</keyword>
<feature type="domain" description="MacB-like periplasmic core" evidence="9">
    <location>
        <begin position="21"/>
        <end position="229"/>
    </location>
</feature>
<keyword evidence="3 7" id="KW-0812">Transmembrane</keyword>
<dbReference type="RefSeq" id="WP_249299776.1">
    <property type="nucleotide sequence ID" value="NZ_JACRSP010000002.1"/>
</dbReference>
<gene>
    <name evidence="10" type="ORF">H8695_04865</name>
</gene>
<comment type="subcellular location">
    <subcellularLocation>
        <location evidence="1">Cell membrane</location>
        <topology evidence="1">Multi-pass membrane protein</topology>
    </subcellularLocation>
</comment>
<evidence type="ECO:0000313" key="10">
    <source>
        <dbReference type="EMBL" id="MBC8536020.1"/>
    </source>
</evidence>
<evidence type="ECO:0000256" key="5">
    <source>
        <dbReference type="ARBA" id="ARBA00023136"/>
    </source>
</evidence>
<accession>A0A926DBP4</accession>
<sequence>MNLGKTLAMAIKSINNNKVRSFLTMLGIVIGVSSVIIMVSLAQGLQNQVKKQFESMGTNRIMVNYWSNRDLTDGLYDFCLSMDDLVEGVTPNSSNWFDVKYQKKTWQTNVYFGSDKYDVCNNYELEAGSMITNKQVQNRSRVAVIGSAVKKELFNYIDPIGKTIRIKGQKYTVIGVFKEKAGGAKYEADDMVLVPYTNNRALLGSTQINNFTVRAKSSKSTNEAIEKLRGYLSTKFSNEWDYNVYSFNEAIEQSNQVTQIISLVLGGIAGISLIVGGIGIMNIMLVSVTERTREIGIRKAIGAKRRDIIMQFLIESGTVSVLGGAIGIAFGGLVTLILGKLFFDMVILPNVFITIGAVLFSMLIGVFFGFYPANRASKLNPIDALRQE</sequence>
<organism evidence="10 11">
    <name type="scientific">Feifania hominis</name>
    <dbReference type="NCBI Taxonomy" id="2763660"/>
    <lineage>
        <taxon>Bacteria</taxon>
        <taxon>Bacillati</taxon>
        <taxon>Bacillota</taxon>
        <taxon>Clostridia</taxon>
        <taxon>Eubacteriales</taxon>
        <taxon>Feifaniaceae</taxon>
        <taxon>Feifania</taxon>
    </lineage>
</organism>
<keyword evidence="4 7" id="KW-1133">Transmembrane helix</keyword>
<dbReference type="Pfam" id="PF02687">
    <property type="entry name" value="FtsX"/>
    <property type="match status" value="1"/>
</dbReference>
<dbReference type="Pfam" id="PF12704">
    <property type="entry name" value="MacB_PCD"/>
    <property type="match status" value="1"/>
</dbReference>
<dbReference type="GO" id="GO:0022857">
    <property type="term" value="F:transmembrane transporter activity"/>
    <property type="evidence" value="ECO:0007669"/>
    <property type="project" value="TreeGrafter"/>
</dbReference>
<dbReference type="InterPro" id="IPR025857">
    <property type="entry name" value="MacB_PCD"/>
</dbReference>
<feature type="transmembrane region" description="Helical" evidence="7">
    <location>
        <begin position="351"/>
        <end position="371"/>
    </location>
</feature>
<keyword evidence="5 7" id="KW-0472">Membrane</keyword>
<dbReference type="AlphaFoldDB" id="A0A926DBP4"/>
<evidence type="ECO:0000256" key="2">
    <source>
        <dbReference type="ARBA" id="ARBA00022475"/>
    </source>
</evidence>
<feature type="transmembrane region" description="Helical" evidence="7">
    <location>
        <begin position="21"/>
        <end position="42"/>
    </location>
</feature>
<reference evidence="10" key="1">
    <citation type="submission" date="2020-08" db="EMBL/GenBank/DDBJ databases">
        <title>Genome public.</title>
        <authorList>
            <person name="Liu C."/>
            <person name="Sun Q."/>
        </authorList>
    </citation>
    <scope>NUCLEOTIDE SEQUENCE</scope>
    <source>
        <strain evidence="10">BX7</strain>
    </source>
</reference>
<dbReference type="PANTHER" id="PTHR30572">
    <property type="entry name" value="MEMBRANE COMPONENT OF TRANSPORTER-RELATED"/>
    <property type="match status" value="1"/>
</dbReference>
<evidence type="ECO:0000256" key="4">
    <source>
        <dbReference type="ARBA" id="ARBA00022989"/>
    </source>
</evidence>
<comment type="caution">
    <text evidence="10">The sequence shown here is derived from an EMBL/GenBank/DDBJ whole genome shotgun (WGS) entry which is preliminary data.</text>
</comment>
<dbReference type="EMBL" id="JACRSP010000002">
    <property type="protein sequence ID" value="MBC8536020.1"/>
    <property type="molecule type" value="Genomic_DNA"/>
</dbReference>